<reference evidence="3" key="1">
    <citation type="submission" date="2020-10" db="EMBL/GenBank/DDBJ databases">
        <authorList>
            <person name="Kikuchi T."/>
        </authorList>
    </citation>
    <scope>NUCLEOTIDE SEQUENCE</scope>
    <source>
        <strain evidence="3">NKZ352</strain>
    </source>
</reference>
<evidence type="ECO:0000259" key="2">
    <source>
        <dbReference type="PROSITE" id="PS50157"/>
    </source>
</evidence>
<keyword evidence="1" id="KW-0862">Zinc</keyword>
<feature type="domain" description="C2H2-type" evidence="2">
    <location>
        <begin position="198"/>
        <end position="226"/>
    </location>
</feature>
<comment type="caution">
    <text evidence="3">The sequence shown here is derived from an EMBL/GenBank/DDBJ whole genome shotgun (WGS) entry which is preliminary data.</text>
</comment>
<evidence type="ECO:0000313" key="3">
    <source>
        <dbReference type="EMBL" id="CAD6193907.1"/>
    </source>
</evidence>
<evidence type="ECO:0000256" key="1">
    <source>
        <dbReference type="PROSITE-ProRule" id="PRU00042"/>
    </source>
</evidence>
<dbReference type="Proteomes" id="UP000835052">
    <property type="component" value="Unassembled WGS sequence"/>
</dbReference>
<keyword evidence="1" id="KW-0863">Zinc-finger</keyword>
<protein>
    <recommendedName>
        <fullName evidence="2">C2H2-type domain-containing protein</fullName>
    </recommendedName>
</protein>
<dbReference type="PROSITE" id="PS50157">
    <property type="entry name" value="ZINC_FINGER_C2H2_2"/>
    <property type="match status" value="1"/>
</dbReference>
<dbReference type="AlphaFoldDB" id="A0A8S1HFB5"/>
<accession>A0A8S1HFB5</accession>
<keyword evidence="4" id="KW-1185">Reference proteome</keyword>
<dbReference type="InterPro" id="IPR013087">
    <property type="entry name" value="Znf_C2H2_type"/>
</dbReference>
<evidence type="ECO:0000313" key="4">
    <source>
        <dbReference type="Proteomes" id="UP000835052"/>
    </source>
</evidence>
<gene>
    <name evidence="3" type="ORF">CAUJ_LOCUS9826</name>
</gene>
<proteinExistence type="predicted"/>
<organism evidence="3 4">
    <name type="scientific">Caenorhabditis auriculariae</name>
    <dbReference type="NCBI Taxonomy" id="2777116"/>
    <lineage>
        <taxon>Eukaryota</taxon>
        <taxon>Metazoa</taxon>
        <taxon>Ecdysozoa</taxon>
        <taxon>Nematoda</taxon>
        <taxon>Chromadorea</taxon>
        <taxon>Rhabditida</taxon>
        <taxon>Rhabditina</taxon>
        <taxon>Rhabditomorpha</taxon>
        <taxon>Rhabditoidea</taxon>
        <taxon>Rhabditidae</taxon>
        <taxon>Peloderinae</taxon>
        <taxon>Caenorhabditis</taxon>
    </lineage>
</organism>
<dbReference type="PROSITE" id="PS00028">
    <property type="entry name" value="ZINC_FINGER_C2H2_1"/>
    <property type="match status" value="1"/>
</dbReference>
<keyword evidence="1" id="KW-0479">Metal-binding</keyword>
<dbReference type="EMBL" id="CAJGYM010000039">
    <property type="protein sequence ID" value="CAD6193907.1"/>
    <property type="molecule type" value="Genomic_DNA"/>
</dbReference>
<dbReference type="GO" id="GO:0008270">
    <property type="term" value="F:zinc ion binding"/>
    <property type="evidence" value="ECO:0007669"/>
    <property type="project" value="UniProtKB-KW"/>
</dbReference>
<sequence>MKYILITVPDALPLDMIRASMQTINHLTYHVSPEPEDIINLLKTMPSRKHNQRSLLTRERAPKKSILARTPTHSHINRATVNPEISLSVQESRKRKMEKVDIDDFNVDETVEKHRLRRMATVEVTKSEDQWTIHPPAAAGEEASSSAEGGLLAPSKELFSYIIEICQVCHFECNEPDVTTRIEKVRQHVYKHVSFFRYTCVTCSNKFMSVHEATAHFRRFHPGSAVELSDDWEENDVEKLRKLARHCFPYVFEKFNGLETSEATPSEDSIMTTDERAFPPIRFNYCVPRDSSNNTF</sequence>
<name>A0A8S1HFB5_9PELO</name>